<dbReference type="InterPro" id="IPR027417">
    <property type="entry name" value="P-loop_NTPase"/>
</dbReference>
<dbReference type="PANTHER" id="PTHR10513">
    <property type="entry name" value="DEOXYNUCLEOSIDE KINASE"/>
    <property type="match status" value="1"/>
</dbReference>
<reference evidence="4 5" key="1">
    <citation type="journal article" date="2011" name="J. Bacteriol.">
        <title>Genome Sequence of Mycoplasma putrefaciens Type Strain KS1.</title>
        <authorList>
            <person name="Calcutt M.J."/>
            <person name="Foecking M.F."/>
        </authorList>
    </citation>
    <scope>NUCLEOTIDE SEQUENCE [LARGE SCALE GENOMIC DNA]</scope>
    <source>
        <strain evidence="5">ATCC 15718 / NCTC 10155 / C30 KS-1 / KS-1</strain>
    </source>
</reference>
<dbReference type="Gene3D" id="3.40.50.300">
    <property type="entry name" value="P-loop containing nucleotide triphosphate hydrolases"/>
    <property type="match status" value="1"/>
</dbReference>
<dbReference type="InterPro" id="IPR050566">
    <property type="entry name" value="Deoxyribonucleoside_kinase"/>
</dbReference>
<protein>
    <submittedName>
        <fullName evidence="4">Deoxynucleoside kinase</fullName>
    </submittedName>
</protein>
<feature type="active site" description="Proton acceptor" evidence="1">
    <location>
        <position position="82"/>
    </location>
</feature>
<proteinExistence type="predicted"/>
<dbReference type="Proteomes" id="UP000008907">
    <property type="component" value="Chromosome"/>
</dbReference>
<sequence length="214" mass="25820">MKIAIFGTTGAGKTTLISNLKKLLPEDYFFVDENLNSPYFDQAYNDLNPDLESLNYKLDLWMLTDRFKTIKKYAKNKDVIFDRTFLDSMVFVETDYDYKRLNQVDYQVFKDYFTSCVIANLTDQTQDLFKFDAVIYLKVDYQKSFERIKKRNRKEELDTEKKFWYDLWKNYQIWYEKYQSILPFWVVDANSDDSMSYAKKIADRIIKIDKQKSN</sequence>
<dbReference type="Pfam" id="PF01712">
    <property type="entry name" value="dNK"/>
    <property type="match status" value="1"/>
</dbReference>
<gene>
    <name evidence="4" type="ordered locus">MPUT_0364</name>
</gene>
<dbReference type="GO" id="GO:0005737">
    <property type="term" value="C:cytoplasm"/>
    <property type="evidence" value="ECO:0007669"/>
    <property type="project" value="TreeGrafter"/>
</dbReference>
<keyword evidence="4" id="KW-0418">Kinase</keyword>
<accession>A0A7U3ZSI6</accession>
<dbReference type="GO" id="GO:0005524">
    <property type="term" value="F:ATP binding"/>
    <property type="evidence" value="ECO:0007669"/>
    <property type="project" value="UniProtKB-KW"/>
</dbReference>
<dbReference type="EMBL" id="CP003021">
    <property type="protein sequence ID" value="AEM68741.1"/>
    <property type="molecule type" value="Genomic_DNA"/>
</dbReference>
<evidence type="ECO:0000313" key="5">
    <source>
        <dbReference type="Proteomes" id="UP000008907"/>
    </source>
</evidence>
<dbReference type="PIRSF" id="PIRSF000705">
    <property type="entry name" value="DNK"/>
    <property type="match status" value="1"/>
</dbReference>
<keyword evidence="2" id="KW-0547">Nucleotide-binding</keyword>
<dbReference type="RefSeq" id="WP_014035097.1">
    <property type="nucleotide sequence ID" value="NC_015946.1"/>
</dbReference>
<feature type="binding site" evidence="2">
    <location>
        <begin position="147"/>
        <end position="151"/>
    </location>
    <ligand>
        <name>ATP</name>
        <dbReference type="ChEBI" id="CHEBI:30616"/>
    </ligand>
</feature>
<evidence type="ECO:0000256" key="1">
    <source>
        <dbReference type="PIRSR" id="PIRSR000705-1"/>
    </source>
</evidence>
<dbReference type="PANTHER" id="PTHR10513:SF35">
    <property type="entry name" value="DEOXYADENOSINE KINASE"/>
    <property type="match status" value="1"/>
</dbReference>
<dbReference type="SUPFAM" id="SSF52540">
    <property type="entry name" value="P-loop containing nucleoside triphosphate hydrolases"/>
    <property type="match status" value="1"/>
</dbReference>
<evidence type="ECO:0000256" key="2">
    <source>
        <dbReference type="PIRSR" id="PIRSR000705-3"/>
    </source>
</evidence>
<feature type="binding site" evidence="2">
    <location>
        <begin position="7"/>
        <end position="15"/>
    </location>
    <ligand>
        <name>ATP</name>
        <dbReference type="ChEBI" id="CHEBI:30616"/>
    </ligand>
</feature>
<feature type="domain" description="Deoxynucleoside kinase" evidence="3">
    <location>
        <begin position="3"/>
        <end position="205"/>
    </location>
</feature>
<dbReference type="InterPro" id="IPR002624">
    <property type="entry name" value="DCK/DGK"/>
</dbReference>
<evidence type="ECO:0000259" key="3">
    <source>
        <dbReference type="Pfam" id="PF01712"/>
    </source>
</evidence>
<keyword evidence="2" id="KW-0067">ATP-binding</keyword>
<dbReference type="InterPro" id="IPR031314">
    <property type="entry name" value="DNK_dom"/>
</dbReference>
<organism evidence="4 5">
    <name type="scientific">Mycoplasma putrefaciens (strain ATCC 15718 / NCTC 10155 / C30 KS-1 / KS-1)</name>
    <dbReference type="NCBI Taxonomy" id="743965"/>
    <lineage>
        <taxon>Bacteria</taxon>
        <taxon>Bacillati</taxon>
        <taxon>Mycoplasmatota</taxon>
        <taxon>Mollicutes</taxon>
        <taxon>Mycoplasmataceae</taxon>
        <taxon>Mycoplasma</taxon>
    </lineage>
</organism>
<keyword evidence="4" id="KW-0808">Transferase</keyword>
<dbReference type="KEGG" id="mpf:MPUT_0364"/>
<evidence type="ECO:0000313" key="4">
    <source>
        <dbReference type="EMBL" id="AEM68741.1"/>
    </source>
</evidence>
<dbReference type="GO" id="GO:0019136">
    <property type="term" value="F:deoxynucleoside kinase activity"/>
    <property type="evidence" value="ECO:0007669"/>
    <property type="project" value="InterPro"/>
</dbReference>
<name>A0A7U3ZSI6_MYCPK</name>
<dbReference type="AlphaFoldDB" id="A0A7U3ZSI6"/>